<reference evidence="12" key="1">
    <citation type="journal article" date="2024" name="Toxins">
        <title>Genome Sequence Analysis of Native Xenorhabdus Strains Isolated from Entomopathogenic Nematodes in Argentina.</title>
        <authorList>
            <person name="Palma L."/>
            <person name="Frizzo L."/>
            <person name="Kaiser S."/>
            <person name="Berry C."/>
            <person name="Caballero P."/>
            <person name="Bode H.B."/>
            <person name="Del Valle E.E."/>
        </authorList>
    </citation>
    <scope>NUCLEOTIDE SEQUENCE [LARGE SCALE GENOMIC DNA]</scope>
    <source>
        <strain evidence="12">Reich</strain>
    </source>
</reference>
<comment type="function">
    <text evidence="8">The phosphoenolpyruvate-dependent sugar phosphotransferase system (PTS), a major carbohydrate active -transport system, catalyzes the phosphorylation of incoming sugar substrates concomitant with their translocation across the cell membrane.</text>
</comment>
<feature type="transmembrane region" description="Helical" evidence="9">
    <location>
        <begin position="38"/>
        <end position="58"/>
    </location>
</feature>
<keyword evidence="6 9" id="KW-1133">Transmembrane helix</keyword>
<feature type="transmembrane region" description="Helical" evidence="9">
    <location>
        <begin position="160"/>
        <end position="185"/>
    </location>
</feature>
<dbReference type="Proteomes" id="UP001271640">
    <property type="component" value="Unassembled WGS sequence"/>
</dbReference>
<accession>A0ABU4SK62</accession>
<evidence type="ECO:0000256" key="1">
    <source>
        <dbReference type="ARBA" id="ARBA00004651"/>
    </source>
</evidence>
<dbReference type="InterPro" id="IPR051088">
    <property type="entry name" value="PTS_Sugar-EIIC/EIIB"/>
</dbReference>
<feature type="transmembrane region" description="Helical" evidence="9">
    <location>
        <begin position="64"/>
        <end position="81"/>
    </location>
</feature>
<gene>
    <name evidence="11" type="ORF">FE394_07450</name>
</gene>
<feature type="transmembrane region" description="Helical" evidence="9">
    <location>
        <begin position="226"/>
        <end position="245"/>
    </location>
</feature>
<comment type="subcellular location">
    <subcellularLocation>
        <location evidence="1">Cell membrane</location>
        <topology evidence="1">Multi-pass membrane protein</topology>
    </subcellularLocation>
</comment>
<feature type="transmembrane region" description="Helical" evidence="9">
    <location>
        <begin position="374"/>
        <end position="395"/>
    </location>
</feature>
<evidence type="ECO:0000256" key="2">
    <source>
        <dbReference type="ARBA" id="ARBA00022448"/>
    </source>
</evidence>
<dbReference type="RefSeq" id="WP_319925768.1">
    <property type="nucleotide sequence ID" value="NZ_VCDP01000025.1"/>
</dbReference>
<feature type="transmembrane region" description="Helical" evidence="9">
    <location>
        <begin position="265"/>
        <end position="288"/>
    </location>
</feature>
<evidence type="ECO:0000313" key="11">
    <source>
        <dbReference type="EMBL" id="MDX7999036.1"/>
    </source>
</evidence>
<evidence type="ECO:0000256" key="7">
    <source>
        <dbReference type="ARBA" id="ARBA00023136"/>
    </source>
</evidence>
<feature type="transmembrane region" description="Helical" evidence="9">
    <location>
        <begin position="324"/>
        <end position="344"/>
    </location>
</feature>
<sequence>MKAFMSWLADSFAPAMQNFTRRPWVAAISGAMQKNIPFILAGSLIFFYNVFRSYFSFLPDLGKIANYSFGMLGLITAFMIANQMMEKLHHFRYTLIAGLTSICIYMMFIKPEFIDGNMIVSFDRFGPAGILLGIVTGLFVSYLFHLYTKTGFLKESSLPDFVVGWIHSIIPILISIGAGTLLVFTFDIDVFSRLLSLFSPIAAFGQTLPGFILMALIPAIAMSMGISVWTFTGLQMPIFMLGISANITQVAAGQLPTNIVTYETMYTAALITMGGTGATLALNLLMLFSRSKELKTTGYICIGPSFFNINEPLVFGTPIVLNPLLMLPMWINAITSPIIVWIFMRSDWLNIPAKMIQVGQIPAPFSSVIITEDWRAIICYLLLMAIFLITWYPFFKVYEKRRIEEENNNIPRTESNSIA</sequence>
<evidence type="ECO:0000256" key="8">
    <source>
        <dbReference type="PIRNR" id="PIRNR006351"/>
    </source>
</evidence>
<protein>
    <recommendedName>
        <fullName evidence="8">Permease IIC component</fullName>
    </recommendedName>
</protein>
<evidence type="ECO:0000256" key="3">
    <source>
        <dbReference type="ARBA" id="ARBA00022475"/>
    </source>
</evidence>
<dbReference type="EMBL" id="VCDP01000025">
    <property type="protein sequence ID" value="MDX7999036.1"/>
    <property type="molecule type" value="Genomic_DNA"/>
</dbReference>
<evidence type="ECO:0000256" key="6">
    <source>
        <dbReference type="ARBA" id="ARBA00022989"/>
    </source>
</evidence>
<feature type="transmembrane region" description="Helical" evidence="9">
    <location>
        <begin position="197"/>
        <end position="219"/>
    </location>
</feature>
<keyword evidence="7 8" id="KW-0472">Membrane</keyword>
<feature type="transmembrane region" description="Helical" evidence="9">
    <location>
        <begin position="93"/>
        <end position="109"/>
    </location>
</feature>
<dbReference type="Pfam" id="PF02378">
    <property type="entry name" value="PTS_EIIC"/>
    <property type="match status" value="1"/>
</dbReference>
<name>A0ABU4SK62_9GAMM</name>
<keyword evidence="2 8" id="KW-0813">Transport</keyword>
<keyword evidence="5 9" id="KW-0812">Transmembrane</keyword>
<proteinExistence type="predicted"/>
<dbReference type="PROSITE" id="PS51105">
    <property type="entry name" value="PTS_EIIC_TYPE_3"/>
    <property type="match status" value="1"/>
</dbReference>
<keyword evidence="12" id="KW-1185">Reference proteome</keyword>
<evidence type="ECO:0000256" key="9">
    <source>
        <dbReference type="SAM" id="Phobius"/>
    </source>
</evidence>
<comment type="caution">
    <text evidence="11">The sequence shown here is derived from an EMBL/GenBank/DDBJ whole genome shotgun (WGS) entry which is preliminary data.</text>
</comment>
<dbReference type="PANTHER" id="PTHR33989:SF4">
    <property type="entry name" value="PTS SYSTEM N,N'-DIACETYLCHITOBIOSE-SPECIFIC EIIC COMPONENT"/>
    <property type="match status" value="1"/>
</dbReference>
<organism evidence="11 12">
    <name type="scientific">Xenorhabdus littoralis</name>
    <dbReference type="NCBI Taxonomy" id="2582835"/>
    <lineage>
        <taxon>Bacteria</taxon>
        <taxon>Pseudomonadati</taxon>
        <taxon>Pseudomonadota</taxon>
        <taxon>Gammaproteobacteria</taxon>
        <taxon>Enterobacterales</taxon>
        <taxon>Morganellaceae</taxon>
        <taxon>Xenorhabdus</taxon>
    </lineage>
</organism>
<evidence type="ECO:0000259" key="10">
    <source>
        <dbReference type="PROSITE" id="PS51105"/>
    </source>
</evidence>
<dbReference type="PANTHER" id="PTHR33989">
    <property type="match status" value="1"/>
</dbReference>
<dbReference type="PIRSF" id="PIRSF006351">
    <property type="entry name" value="PTS_EIIC-Cellobiose"/>
    <property type="match status" value="1"/>
</dbReference>
<feature type="domain" description="PTS EIIC type-3" evidence="10">
    <location>
        <begin position="8"/>
        <end position="394"/>
    </location>
</feature>
<keyword evidence="4 8" id="KW-0762">Sugar transport</keyword>
<dbReference type="InterPro" id="IPR004796">
    <property type="entry name" value="PTS_IIC_cello"/>
</dbReference>
<evidence type="ECO:0000313" key="12">
    <source>
        <dbReference type="Proteomes" id="UP001271640"/>
    </source>
</evidence>
<evidence type="ECO:0000256" key="4">
    <source>
        <dbReference type="ARBA" id="ARBA00022597"/>
    </source>
</evidence>
<dbReference type="InterPro" id="IPR004501">
    <property type="entry name" value="PTS_EIIC_3"/>
</dbReference>
<keyword evidence="3 8" id="KW-1003">Cell membrane</keyword>
<dbReference type="InterPro" id="IPR003352">
    <property type="entry name" value="PTS_EIIC"/>
</dbReference>
<feature type="transmembrane region" description="Helical" evidence="9">
    <location>
        <begin position="129"/>
        <end position="148"/>
    </location>
</feature>
<evidence type="ECO:0000256" key="5">
    <source>
        <dbReference type="ARBA" id="ARBA00022692"/>
    </source>
</evidence>